<reference evidence="3" key="1">
    <citation type="journal article" date="2019" name="Int. J. Syst. Evol. Microbiol.">
        <title>The Global Catalogue of Microorganisms (GCM) 10K type strain sequencing project: providing services to taxonomists for standard genome sequencing and annotation.</title>
        <authorList>
            <consortium name="The Broad Institute Genomics Platform"/>
            <consortium name="The Broad Institute Genome Sequencing Center for Infectious Disease"/>
            <person name="Wu L."/>
            <person name="Ma J."/>
        </authorList>
    </citation>
    <scope>NUCLEOTIDE SEQUENCE [LARGE SCALE GENOMIC DNA]</scope>
    <source>
        <strain evidence="3">NBRC 111756</strain>
    </source>
</reference>
<accession>A0ABW2A8M1</accession>
<sequence>MNQLLAAVQAWIKENPWRLLYLLPYLLVPFLVVPFYNLLDYVTALLM</sequence>
<keyword evidence="1" id="KW-0472">Membrane</keyword>
<feature type="transmembrane region" description="Helical" evidence="1">
    <location>
        <begin position="20"/>
        <end position="39"/>
    </location>
</feature>
<keyword evidence="3" id="KW-1185">Reference proteome</keyword>
<dbReference type="RefSeq" id="WP_379912279.1">
    <property type="nucleotide sequence ID" value="NZ_JBHSWE010000001.1"/>
</dbReference>
<dbReference type="Proteomes" id="UP001596422">
    <property type="component" value="Unassembled WGS sequence"/>
</dbReference>
<evidence type="ECO:0000313" key="2">
    <source>
        <dbReference type="EMBL" id="MFC6673689.1"/>
    </source>
</evidence>
<comment type="caution">
    <text evidence="2">The sequence shown here is derived from an EMBL/GenBank/DDBJ whole genome shotgun (WGS) entry which is preliminary data.</text>
</comment>
<dbReference type="EMBL" id="JBHSWE010000001">
    <property type="protein sequence ID" value="MFC6673689.1"/>
    <property type="molecule type" value="Genomic_DNA"/>
</dbReference>
<proteinExistence type="predicted"/>
<evidence type="ECO:0000256" key="1">
    <source>
        <dbReference type="SAM" id="Phobius"/>
    </source>
</evidence>
<organism evidence="2 3">
    <name type="scientific">Marinobacterium aestuariivivens</name>
    <dbReference type="NCBI Taxonomy" id="1698799"/>
    <lineage>
        <taxon>Bacteria</taxon>
        <taxon>Pseudomonadati</taxon>
        <taxon>Pseudomonadota</taxon>
        <taxon>Gammaproteobacteria</taxon>
        <taxon>Oceanospirillales</taxon>
        <taxon>Oceanospirillaceae</taxon>
        <taxon>Marinobacterium</taxon>
    </lineage>
</organism>
<evidence type="ECO:0000313" key="3">
    <source>
        <dbReference type="Proteomes" id="UP001596422"/>
    </source>
</evidence>
<name>A0ABW2A8M1_9GAMM</name>
<keyword evidence="1" id="KW-0812">Transmembrane</keyword>
<gene>
    <name evidence="2" type="ORF">ACFQDL_29075</name>
</gene>
<protein>
    <submittedName>
        <fullName evidence="2">Uncharacterized protein</fullName>
    </submittedName>
</protein>
<keyword evidence="1" id="KW-1133">Transmembrane helix</keyword>